<dbReference type="Pfam" id="PF00998">
    <property type="entry name" value="RdRP_3"/>
    <property type="match status" value="1"/>
</dbReference>
<evidence type="ECO:0000256" key="4">
    <source>
        <dbReference type="RuleBase" id="RU363062"/>
    </source>
</evidence>
<keyword evidence="1 4" id="KW-0808">Transferase</keyword>
<dbReference type="InterPro" id="IPR043502">
    <property type="entry name" value="DNA/RNA_pol_sf"/>
</dbReference>
<protein>
    <recommendedName>
        <fullName evidence="4">RNA-directed RNA polymerase</fullName>
        <ecNumber evidence="4">2.7.7.48</ecNumber>
    </recommendedName>
</protein>
<feature type="domain" description="RdRp catalytic" evidence="5">
    <location>
        <begin position="1"/>
        <end position="68"/>
    </location>
</feature>
<evidence type="ECO:0000259" key="5">
    <source>
        <dbReference type="PROSITE" id="PS50507"/>
    </source>
</evidence>
<evidence type="ECO:0000313" key="6">
    <source>
        <dbReference type="EMBL" id="QDH88997.1"/>
    </source>
</evidence>
<dbReference type="InterPro" id="IPR007094">
    <property type="entry name" value="RNA-dir_pol_PSvirus"/>
</dbReference>
<evidence type="ECO:0000256" key="1">
    <source>
        <dbReference type="ARBA" id="ARBA00022679"/>
    </source>
</evidence>
<keyword evidence="3 4" id="KW-0693">Viral RNA replication</keyword>
<dbReference type="InterPro" id="IPR002166">
    <property type="entry name" value="RNA_pol_HCV"/>
</dbReference>
<keyword evidence="4 6" id="KW-0696">RNA-directed RNA polymerase</keyword>
<reference evidence="6" key="1">
    <citation type="submission" date="2019-05" db="EMBL/GenBank/DDBJ databases">
        <title>Metatranscriptomic reconstruction reveals RNA viruses with the potential to shape carbon cycling in soil.</title>
        <authorList>
            <person name="Starr E.P."/>
            <person name="Nuccio E."/>
            <person name="Pett-Ridge J."/>
            <person name="Banfield J.F."/>
            <person name="Firestone M.K."/>
        </authorList>
    </citation>
    <scope>NUCLEOTIDE SEQUENCE</scope>
    <source>
        <strain evidence="6">H4_Rhizo_Litter_19_scaffold_25273</strain>
    </source>
</reference>
<name>A0A514D5X9_9VIRU</name>
<dbReference type="InterPro" id="IPR043128">
    <property type="entry name" value="Rev_trsase/Diguanyl_cyclase"/>
</dbReference>
<dbReference type="PROSITE" id="PS50507">
    <property type="entry name" value="RDRP_SSRNA_POS"/>
    <property type="match status" value="1"/>
</dbReference>
<proteinExistence type="predicted"/>
<comment type="catalytic activity">
    <reaction evidence="4">
        <text>RNA(n) + a ribonucleoside 5'-triphosphate = RNA(n+1) + diphosphate</text>
        <dbReference type="Rhea" id="RHEA:21248"/>
        <dbReference type="Rhea" id="RHEA-COMP:14527"/>
        <dbReference type="Rhea" id="RHEA-COMP:17342"/>
        <dbReference type="ChEBI" id="CHEBI:33019"/>
        <dbReference type="ChEBI" id="CHEBI:61557"/>
        <dbReference type="ChEBI" id="CHEBI:140395"/>
        <dbReference type="EC" id="2.7.7.48"/>
    </reaction>
</comment>
<dbReference type="GO" id="GO:0039694">
    <property type="term" value="P:viral RNA genome replication"/>
    <property type="evidence" value="ECO:0007669"/>
    <property type="project" value="InterPro"/>
</dbReference>
<dbReference type="EC" id="2.7.7.48" evidence="4"/>
<evidence type="ECO:0000256" key="3">
    <source>
        <dbReference type="ARBA" id="ARBA00022953"/>
    </source>
</evidence>
<dbReference type="GO" id="GO:0003723">
    <property type="term" value="F:RNA binding"/>
    <property type="evidence" value="ECO:0007669"/>
    <property type="project" value="InterPro"/>
</dbReference>
<gene>
    <name evidence="6" type="ORF">H4RhizoL1925273_000001</name>
</gene>
<dbReference type="SUPFAM" id="SSF56672">
    <property type="entry name" value="DNA/RNA polymerases"/>
    <property type="match status" value="1"/>
</dbReference>
<accession>A0A514D5X9</accession>
<keyword evidence="4" id="KW-0547">Nucleotide-binding</keyword>
<dbReference type="GO" id="GO:0000166">
    <property type="term" value="F:nucleotide binding"/>
    <property type="evidence" value="ECO:0007669"/>
    <property type="project" value="UniProtKB-KW"/>
</dbReference>
<dbReference type="EMBL" id="MN034526">
    <property type="protein sequence ID" value="QDH88997.1"/>
    <property type="molecule type" value="Genomic_DNA"/>
</dbReference>
<sequence>MNRCYSKYVKIEVEATRMSGEMNTSLGNGFSNLMFMLYACHVQGIAAEGIVEGDDGVFALEGGQSLDP</sequence>
<keyword evidence="2 4" id="KW-0548">Nucleotidyltransferase</keyword>
<evidence type="ECO:0000256" key="2">
    <source>
        <dbReference type="ARBA" id="ARBA00022695"/>
    </source>
</evidence>
<dbReference type="GO" id="GO:0003968">
    <property type="term" value="F:RNA-directed RNA polymerase activity"/>
    <property type="evidence" value="ECO:0007669"/>
    <property type="project" value="UniProtKB-KW"/>
</dbReference>
<organism evidence="6">
    <name type="scientific">Riboviria sp</name>
    <dbReference type="NCBI Taxonomy" id="2585031"/>
    <lineage>
        <taxon>Viruses</taxon>
        <taxon>Riboviria</taxon>
    </lineage>
</organism>
<dbReference type="Gene3D" id="3.30.70.270">
    <property type="match status" value="1"/>
</dbReference>